<dbReference type="GO" id="GO:0004519">
    <property type="term" value="F:endonuclease activity"/>
    <property type="evidence" value="ECO:0007669"/>
    <property type="project" value="InterPro"/>
</dbReference>
<accession>A0A0F9I1R8</accession>
<evidence type="ECO:0000313" key="2">
    <source>
        <dbReference type="EMBL" id="KKM13639.1"/>
    </source>
</evidence>
<reference evidence="2" key="1">
    <citation type="journal article" date="2015" name="Nature">
        <title>Complex archaea that bridge the gap between prokaryotes and eukaryotes.</title>
        <authorList>
            <person name="Spang A."/>
            <person name="Saw J.H."/>
            <person name="Jorgensen S.L."/>
            <person name="Zaremba-Niedzwiedzka K."/>
            <person name="Martijn J."/>
            <person name="Lind A.E."/>
            <person name="van Eijk R."/>
            <person name="Schleper C."/>
            <person name="Guy L."/>
            <person name="Ettema T.J."/>
        </authorList>
    </citation>
    <scope>NUCLEOTIDE SEQUENCE</scope>
</reference>
<organism evidence="2">
    <name type="scientific">marine sediment metagenome</name>
    <dbReference type="NCBI Taxonomy" id="412755"/>
    <lineage>
        <taxon>unclassified sequences</taxon>
        <taxon>metagenomes</taxon>
        <taxon>ecological metagenomes</taxon>
    </lineage>
</organism>
<dbReference type="Pfam" id="PF01844">
    <property type="entry name" value="HNH"/>
    <property type="match status" value="1"/>
</dbReference>
<dbReference type="SMART" id="SM00507">
    <property type="entry name" value="HNHc"/>
    <property type="match status" value="1"/>
</dbReference>
<dbReference type="InterPro" id="IPR003615">
    <property type="entry name" value="HNH_nuc"/>
</dbReference>
<dbReference type="GO" id="GO:0003676">
    <property type="term" value="F:nucleic acid binding"/>
    <property type="evidence" value="ECO:0007669"/>
    <property type="project" value="InterPro"/>
</dbReference>
<protein>
    <recommendedName>
        <fullName evidence="1">HNH nuclease domain-containing protein</fullName>
    </recommendedName>
</protein>
<proteinExistence type="predicted"/>
<dbReference type="InterPro" id="IPR002711">
    <property type="entry name" value="HNH"/>
</dbReference>
<gene>
    <name evidence="2" type="ORF">LCGC14_1714160</name>
</gene>
<evidence type="ECO:0000259" key="1">
    <source>
        <dbReference type="SMART" id="SM00507"/>
    </source>
</evidence>
<feature type="domain" description="HNH nuclease" evidence="1">
    <location>
        <begin position="5"/>
        <end position="55"/>
    </location>
</feature>
<comment type="caution">
    <text evidence="2">The sequence shown here is derived from an EMBL/GenBank/DDBJ whole genome shotgun (WGS) entry which is preliminary data.</text>
</comment>
<name>A0A0F9I1R8_9ZZZZ</name>
<dbReference type="EMBL" id="LAZR01015334">
    <property type="protein sequence ID" value="KKM13639.1"/>
    <property type="molecule type" value="Genomic_DNA"/>
</dbReference>
<dbReference type="GO" id="GO:0008270">
    <property type="term" value="F:zinc ion binding"/>
    <property type="evidence" value="ECO:0007669"/>
    <property type="project" value="InterPro"/>
</dbReference>
<dbReference type="CDD" id="cd00085">
    <property type="entry name" value="HNHc"/>
    <property type="match status" value="1"/>
</dbReference>
<dbReference type="AlphaFoldDB" id="A0A0F9I1R8"/>
<sequence>MKTKRQRMVLRIKEERGCEECKSTDNLTVHHIVPRSFGGRKKFLNLKVLCRDCHNKIHGIKKNDSFEVKGE</sequence>
<dbReference type="Gene3D" id="1.10.30.50">
    <property type="match status" value="1"/>
</dbReference>